<evidence type="ECO:0000313" key="3">
    <source>
        <dbReference type="EMBL" id="QDP94541.1"/>
    </source>
</evidence>
<name>A0A516PU97_9ACTN</name>
<dbReference type="Proteomes" id="UP000319263">
    <property type="component" value="Chromosome"/>
</dbReference>
<dbReference type="InterPro" id="IPR036457">
    <property type="entry name" value="PPM-type-like_dom_sf"/>
</dbReference>
<dbReference type="KEGG" id="mik:FOE78_00175"/>
<organism evidence="3 4">
    <name type="scientific">Microlunatus elymi</name>
    <dbReference type="NCBI Taxonomy" id="2596828"/>
    <lineage>
        <taxon>Bacteria</taxon>
        <taxon>Bacillati</taxon>
        <taxon>Actinomycetota</taxon>
        <taxon>Actinomycetes</taxon>
        <taxon>Propionibacteriales</taxon>
        <taxon>Propionibacteriaceae</taxon>
        <taxon>Microlunatus</taxon>
    </lineage>
</organism>
<reference evidence="3 4" key="1">
    <citation type="submission" date="2019-07" db="EMBL/GenBank/DDBJ databases">
        <title>Microlunatus dokdonensis sp. nov. isolated from the rhizospheric soil of the wild plant Elymus tsukushiensis.</title>
        <authorList>
            <person name="Ghim S.-Y."/>
            <person name="Hwang Y.-J."/>
            <person name="Son J.-S."/>
            <person name="Shin J.-H."/>
        </authorList>
    </citation>
    <scope>NUCLEOTIDE SEQUENCE [LARGE SCALE GENOMIC DNA]</scope>
    <source>
        <strain evidence="3 4">KUDC0627</strain>
    </source>
</reference>
<evidence type="ECO:0000259" key="2">
    <source>
        <dbReference type="PROSITE" id="PS51746"/>
    </source>
</evidence>
<dbReference type="OrthoDB" id="9801841at2"/>
<dbReference type="SUPFAM" id="SSF81606">
    <property type="entry name" value="PP2C-like"/>
    <property type="match status" value="1"/>
</dbReference>
<dbReference type="SMART" id="SM00331">
    <property type="entry name" value="PP2C_SIG"/>
    <property type="match status" value="1"/>
</dbReference>
<evidence type="ECO:0000256" key="1">
    <source>
        <dbReference type="SAM" id="MobiDB-lite"/>
    </source>
</evidence>
<feature type="domain" description="PPM-type phosphatase" evidence="2">
    <location>
        <begin position="26"/>
        <end position="265"/>
    </location>
</feature>
<feature type="region of interest" description="Disordered" evidence="1">
    <location>
        <begin position="273"/>
        <end position="293"/>
    </location>
</feature>
<evidence type="ECO:0000313" key="4">
    <source>
        <dbReference type="Proteomes" id="UP000319263"/>
    </source>
</evidence>
<sequence>MRLRPADSVPNSPRPALGSAAVHLLEYGAVTDRGTVRSVNEDSILASPPVFVVADGVGGNADGELASAIVVEEFGKLARRPVIDADAVSATIQAAHLRVRGLNVADEPHGPSSTAVGAVGLLAGEEPYWLVFNIGDSRIYRLPAHPSEGADERELSQISVDHSHVQELVDAGVITADQAAGHPDRNLVTRAIGAEADCEPDFWMIPMVPGDRLLICSDGLLAAPYADLLGRLLQPSEAAAAADDLLQLALAAGATDNVSIIVVDVAAVAAGEPESDEVTSVQPHPHAPVPDSV</sequence>
<dbReference type="SMART" id="SM00332">
    <property type="entry name" value="PP2Cc"/>
    <property type="match status" value="1"/>
</dbReference>
<protein>
    <submittedName>
        <fullName evidence="3">Serine/threonine-protein phosphatase</fullName>
    </submittedName>
</protein>
<dbReference type="Gene3D" id="3.60.40.10">
    <property type="entry name" value="PPM-type phosphatase domain"/>
    <property type="match status" value="1"/>
</dbReference>
<gene>
    <name evidence="3" type="ORF">FOE78_00175</name>
</gene>
<dbReference type="InterPro" id="IPR001932">
    <property type="entry name" value="PPM-type_phosphatase-like_dom"/>
</dbReference>
<accession>A0A516PU97</accession>
<proteinExistence type="predicted"/>
<dbReference type="AlphaFoldDB" id="A0A516PU97"/>
<dbReference type="PROSITE" id="PS51746">
    <property type="entry name" value="PPM_2"/>
    <property type="match status" value="1"/>
</dbReference>
<keyword evidence="4" id="KW-1185">Reference proteome</keyword>
<dbReference type="Pfam" id="PF13672">
    <property type="entry name" value="PP2C_2"/>
    <property type="match status" value="1"/>
</dbReference>
<dbReference type="CDD" id="cd00143">
    <property type="entry name" value="PP2Cc"/>
    <property type="match status" value="1"/>
</dbReference>
<dbReference type="EMBL" id="CP041692">
    <property type="protein sequence ID" value="QDP94541.1"/>
    <property type="molecule type" value="Genomic_DNA"/>
</dbReference>